<evidence type="ECO:0000256" key="4">
    <source>
        <dbReference type="ARBA" id="ARBA00023136"/>
    </source>
</evidence>
<dbReference type="InterPro" id="IPR006514">
    <property type="entry name" value="IRX15/GXM/AGM"/>
</dbReference>
<comment type="subcellular location">
    <subcellularLocation>
        <location evidence="1">Golgi apparatus membrane</location>
        <topology evidence="1">Single-pass membrane protein</topology>
    </subcellularLocation>
</comment>
<keyword evidence="2" id="KW-0812">Transmembrane</keyword>
<evidence type="ECO:0000256" key="2">
    <source>
        <dbReference type="ARBA" id="ARBA00022692"/>
    </source>
</evidence>
<organism evidence="5 6">
    <name type="scientific">Amborella trichopoda</name>
    <dbReference type="NCBI Taxonomy" id="13333"/>
    <lineage>
        <taxon>Eukaryota</taxon>
        <taxon>Viridiplantae</taxon>
        <taxon>Streptophyta</taxon>
        <taxon>Embryophyta</taxon>
        <taxon>Tracheophyta</taxon>
        <taxon>Spermatophyta</taxon>
        <taxon>Magnoliopsida</taxon>
        <taxon>Amborellales</taxon>
        <taxon>Amborellaceae</taxon>
        <taxon>Amborella</taxon>
    </lineage>
</organism>
<dbReference type="EMBL" id="KI392979">
    <property type="protein sequence ID" value="ERN09920.1"/>
    <property type="molecule type" value="Genomic_DNA"/>
</dbReference>
<dbReference type="Pfam" id="PF21729">
    <property type="entry name" value="IRX15_IRX15L_GXM"/>
    <property type="match status" value="1"/>
</dbReference>
<dbReference type="GO" id="GO:0000139">
    <property type="term" value="C:Golgi membrane"/>
    <property type="evidence" value="ECO:0007669"/>
    <property type="project" value="UniProtKB-SubCell"/>
</dbReference>
<dbReference type="GO" id="GO:0005794">
    <property type="term" value="C:Golgi apparatus"/>
    <property type="evidence" value="ECO:0000318"/>
    <property type="project" value="GO_Central"/>
</dbReference>
<name>W1PRN4_AMBTC</name>
<evidence type="ECO:0000313" key="6">
    <source>
        <dbReference type="Proteomes" id="UP000017836"/>
    </source>
</evidence>
<keyword evidence="6" id="KW-1185">Reference proteome</keyword>
<protein>
    <submittedName>
        <fullName evidence="5">Uncharacterized protein</fullName>
    </submittedName>
</protein>
<dbReference type="eggNOG" id="ENOG502QU0G">
    <property type="taxonomic scope" value="Eukaryota"/>
</dbReference>
<reference evidence="6" key="1">
    <citation type="journal article" date="2013" name="Science">
        <title>The Amborella genome and the evolution of flowering plants.</title>
        <authorList>
            <consortium name="Amborella Genome Project"/>
        </authorList>
    </citation>
    <scope>NUCLEOTIDE SEQUENCE [LARGE SCALE GENOMIC DNA]</scope>
</reference>
<evidence type="ECO:0000313" key="5">
    <source>
        <dbReference type="EMBL" id="ERN09920.1"/>
    </source>
</evidence>
<evidence type="ECO:0000256" key="1">
    <source>
        <dbReference type="ARBA" id="ARBA00004194"/>
    </source>
</evidence>
<evidence type="ECO:0000256" key="3">
    <source>
        <dbReference type="ARBA" id="ARBA00022989"/>
    </source>
</evidence>
<dbReference type="GO" id="GO:0045492">
    <property type="term" value="P:xylan biosynthetic process"/>
    <property type="evidence" value="ECO:0000318"/>
    <property type="project" value="GO_Central"/>
</dbReference>
<dbReference type="Gramene" id="ERN09920">
    <property type="protein sequence ID" value="ERN09920"/>
    <property type="gene ID" value="AMTR_s00013p00175910"/>
</dbReference>
<gene>
    <name evidence="5" type="ORF">AMTR_s00013p00175910</name>
</gene>
<dbReference type="HOGENOM" id="CLU_053427_1_0_1"/>
<dbReference type="Proteomes" id="UP000017836">
    <property type="component" value="Unassembled WGS sequence"/>
</dbReference>
<proteinExistence type="predicted"/>
<dbReference type="PANTHER" id="PTHR31444">
    <property type="entry name" value="OS11G0490100 PROTEIN"/>
    <property type="match status" value="1"/>
</dbReference>
<dbReference type="AlphaFoldDB" id="W1PRN4"/>
<dbReference type="GO" id="GO:0009834">
    <property type="term" value="P:plant-type secondary cell wall biogenesis"/>
    <property type="evidence" value="ECO:0000318"/>
    <property type="project" value="GO_Central"/>
</dbReference>
<keyword evidence="4" id="KW-0472">Membrane</keyword>
<keyword evidence="3" id="KW-1133">Transmembrane helix</keyword>
<accession>W1PRN4</accession>
<sequence length="258" mass="29220">MLSQNKTIFTLLLLLFFTLSALSLLRLLRISSIRPSRTHLTAPVQTHIGPLLTHQSKPTQTHPEPTELALISRLFSTPKRVLIFGHTPLSPFFQSLNHMGKTLFIEPNQTLIEETHRAHPKLVLRKSSHWARRDQAFELLKRARAEPSCGPRGPSRACPLAMGGLGNEVRKRDWDLVVVDDPRGESSMAAIYEAGVIARKGRVGKWTDVIVCGVDRRVEMWYSREFLCEENLVGSKGNTWHFRIRSSGSHTFCSAERH</sequence>
<dbReference type="OMA" id="EVYELKW"/>